<feature type="compositionally biased region" description="Polar residues" evidence="1">
    <location>
        <begin position="354"/>
        <end position="380"/>
    </location>
</feature>
<feature type="compositionally biased region" description="Pro residues" evidence="1">
    <location>
        <begin position="40"/>
        <end position="49"/>
    </location>
</feature>
<evidence type="ECO:0000256" key="1">
    <source>
        <dbReference type="SAM" id="MobiDB-lite"/>
    </source>
</evidence>
<reference evidence="2" key="1">
    <citation type="journal article" date="2020" name="Nat. Commun.">
        <title>Large-scale genome sequencing of mycorrhizal fungi provides insights into the early evolution of symbiotic traits.</title>
        <authorList>
            <person name="Miyauchi S."/>
            <person name="Kiss E."/>
            <person name="Kuo A."/>
            <person name="Drula E."/>
            <person name="Kohler A."/>
            <person name="Sanchez-Garcia M."/>
            <person name="Morin E."/>
            <person name="Andreopoulos B."/>
            <person name="Barry K.W."/>
            <person name="Bonito G."/>
            <person name="Buee M."/>
            <person name="Carver A."/>
            <person name="Chen C."/>
            <person name="Cichocki N."/>
            <person name="Clum A."/>
            <person name="Culley D."/>
            <person name="Crous P.W."/>
            <person name="Fauchery L."/>
            <person name="Girlanda M."/>
            <person name="Hayes R.D."/>
            <person name="Keri Z."/>
            <person name="LaButti K."/>
            <person name="Lipzen A."/>
            <person name="Lombard V."/>
            <person name="Magnuson J."/>
            <person name="Maillard F."/>
            <person name="Murat C."/>
            <person name="Nolan M."/>
            <person name="Ohm R.A."/>
            <person name="Pangilinan J."/>
            <person name="Pereira M.F."/>
            <person name="Perotto S."/>
            <person name="Peter M."/>
            <person name="Pfister S."/>
            <person name="Riley R."/>
            <person name="Sitrit Y."/>
            <person name="Stielow J.B."/>
            <person name="Szollosi G."/>
            <person name="Zifcakova L."/>
            <person name="Stursova M."/>
            <person name="Spatafora J.W."/>
            <person name="Tedersoo L."/>
            <person name="Vaario L.M."/>
            <person name="Yamada A."/>
            <person name="Yan M."/>
            <person name="Wang P."/>
            <person name="Xu J."/>
            <person name="Bruns T."/>
            <person name="Baldrian P."/>
            <person name="Vilgalys R."/>
            <person name="Dunand C."/>
            <person name="Henrissat B."/>
            <person name="Grigoriev I.V."/>
            <person name="Hibbett D."/>
            <person name="Nagy L.G."/>
            <person name="Martin F.M."/>
        </authorList>
    </citation>
    <scope>NUCLEOTIDE SEQUENCE</scope>
    <source>
        <strain evidence="2">UH-Tt-Lm1</strain>
    </source>
</reference>
<feature type="compositionally biased region" description="Low complexity" evidence="1">
    <location>
        <begin position="104"/>
        <end position="125"/>
    </location>
</feature>
<dbReference type="EMBL" id="WIUZ02000001">
    <property type="protein sequence ID" value="KAF9792544.1"/>
    <property type="molecule type" value="Genomic_DNA"/>
</dbReference>
<gene>
    <name evidence="2" type="ORF">BJ322DRAFT_1202387</name>
</gene>
<dbReference type="Proteomes" id="UP000736335">
    <property type="component" value="Unassembled WGS sequence"/>
</dbReference>
<feature type="compositionally biased region" description="Polar residues" evidence="1">
    <location>
        <begin position="1"/>
        <end position="16"/>
    </location>
</feature>
<feature type="region of interest" description="Disordered" evidence="1">
    <location>
        <begin position="313"/>
        <end position="381"/>
    </location>
</feature>
<organism evidence="2 3">
    <name type="scientific">Thelephora terrestris</name>
    <dbReference type="NCBI Taxonomy" id="56493"/>
    <lineage>
        <taxon>Eukaryota</taxon>
        <taxon>Fungi</taxon>
        <taxon>Dikarya</taxon>
        <taxon>Basidiomycota</taxon>
        <taxon>Agaricomycotina</taxon>
        <taxon>Agaricomycetes</taxon>
        <taxon>Thelephorales</taxon>
        <taxon>Thelephoraceae</taxon>
        <taxon>Thelephora</taxon>
    </lineage>
</organism>
<feature type="compositionally biased region" description="Polar residues" evidence="1">
    <location>
        <begin position="313"/>
        <end position="345"/>
    </location>
</feature>
<accession>A0A9P6HQ07</accession>
<evidence type="ECO:0000313" key="3">
    <source>
        <dbReference type="Proteomes" id="UP000736335"/>
    </source>
</evidence>
<feature type="region of interest" description="Disordered" evidence="1">
    <location>
        <begin position="1"/>
        <end position="133"/>
    </location>
</feature>
<keyword evidence="3" id="KW-1185">Reference proteome</keyword>
<sequence>MSSTRLPSTALASSSNPKKRKFTRDQLVRNLQILGTLSAPLPPDLPISPPLSRSPSPSPPNKRKRPSSSDSEKLKRPRTLPPRPLKAEPTEDGELREDHPTPSPAESIQPPIAAPQPSSSATVPVRRPRRGRGDAVRAIETKEKYHAYGKILKYSGDARFWSTYPPNHRHHRPLANPPPVGSPYHKNGNLIARLELVDALVLFAYSIWSNEYFHIDCVSDTWGNISEFLAWCKAKWSSEDTQGEQEKAFLGLVYMIEAYINYRKFVYACLDRRGKDGQGKEGLESTSTRLYHEVERQQQAAVDALAQAAVSQKHGSGSVNTPTMLPSPASASSVNSTPTMTNRSPVNPAPLNPSQPTSSAPSQLPNAPQQSSTHSPSQIPSAFPLMLQPETIAAFRNQNLAIHAGKWCSHIASQHLSIPILMRNFPTTWARIAGSSLSADEEHEPDIEDDEGELYWPGQSQIGEGLGWVCLMGKAMIKEFGKGIGYLGIKGVIPWPTKGSTHATTHEALYASVWSHTPTSRVPRPPLPQLERDVTTDRHGAYPVVDPVAWFRRPSATTLGVHTPSGHL</sequence>
<name>A0A9P6HQ07_9AGAM</name>
<reference evidence="2" key="2">
    <citation type="submission" date="2020-11" db="EMBL/GenBank/DDBJ databases">
        <authorList>
            <consortium name="DOE Joint Genome Institute"/>
            <person name="Kuo A."/>
            <person name="Miyauchi S."/>
            <person name="Kiss E."/>
            <person name="Drula E."/>
            <person name="Kohler A."/>
            <person name="Sanchez-Garcia M."/>
            <person name="Andreopoulos B."/>
            <person name="Barry K.W."/>
            <person name="Bonito G."/>
            <person name="Buee M."/>
            <person name="Carver A."/>
            <person name="Chen C."/>
            <person name="Cichocki N."/>
            <person name="Clum A."/>
            <person name="Culley D."/>
            <person name="Crous P.W."/>
            <person name="Fauchery L."/>
            <person name="Girlanda M."/>
            <person name="Hayes R."/>
            <person name="Keri Z."/>
            <person name="Labutti K."/>
            <person name="Lipzen A."/>
            <person name="Lombard V."/>
            <person name="Magnuson J."/>
            <person name="Maillard F."/>
            <person name="Morin E."/>
            <person name="Murat C."/>
            <person name="Nolan M."/>
            <person name="Ohm R."/>
            <person name="Pangilinan J."/>
            <person name="Pereira M."/>
            <person name="Perotto S."/>
            <person name="Peter M."/>
            <person name="Riley R."/>
            <person name="Sitrit Y."/>
            <person name="Stielow B."/>
            <person name="Szollosi G."/>
            <person name="Zifcakova L."/>
            <person name="Stursova M."/>
            <person name="Spatafora J.W."/>
            <person name="Tedersoo L."/>
            <person name="Vaario L.-M."/>
            <person name="Yamada A."/>
            <person name="Yan M."/>
            <person name="Wang P."/>
            <person name="Xu J."/>
            <person name="Bruns T."/>
            <person name="Baldrian P."/>
            <person name="Vilgalys R."/>
            <person name="Henrissat B."/>
            <person name="Grigoriev I.V."/>
            <person name="Hibbett D."/>
            <person name="Nagy L.G."/>
            <person name="Martin F.M."/>
        </authorList>
    </citation>
    <scope>NUCLEOTIDE SEQUENCE</scope>
    <source>
        <strain evidence="2">UH-Tt-Lm1</strain>
    </source>
</reference>
<evidence type="ECO:0000313" key="2">
    <source>
        <dbReference type="EMBL" id="KAF9792544.1"/>
    </source>
</evidence>
<protein>
    <submittedName>
        <fullName evidence="2">Uncharacterized protein</fullName>
    </submittedName>
</protein>
<proteinExistence type="predicted"/>
<dbReference type="OrthoDB" id="3238644at2759"/>
<dbReference type="AlphaFoldDB" id="A0A9P6HQ07"/>
<comment type="caution">
    <text evidence="2">The sequence shown here is derived from an EMBL/GenBank/DDBJ whole genome shotgun (WGS) entry which is preliminary data.</text>
</comment>